<feature type="non-terminal residue" evidence="1">
    <location>
        <position position="78"/>
    </location>
</feature>
<protein>
    <submittedName>
        <fullName evidence="1">Uncharacterized protein</fullName>
    </submittedName>
</protein>
<accession>A0ABR3G4Q7</accession>
<sequence>MATALSAPPTSKALLLPLAGNCQPNQRTRLLLPAHKAAPKIPPGRGGKFLSHGQVRAAFNVTMVSEDDSNMVNSLVKQ</sequence>
<gene>
    <name evidence="1" type="ORF">Q9L58_010238</name>
</gene>
<dbReference type="Proteomes" id="UP001447188">
    <property type="component" value="Unassembled WGS sequence"/>
</dbReference>
<dbReference type="EMBL" id="JBBBZM010000343">
    <property type="protein sequence ID" value="KAL0630915.1"/>
    <property type="molecule type" value="Genomic_DNA"/>
</dbReference>
<name>A0ABR3G4Q7_9PEZI</name>
<evidence type="ECO:0000313" key="1">
    <source>
        <dbReference type="EMBL" id="KAL0630915.1"/>
    </source>
</evidence>
<proteinExistence type="predicted"/>
<reference evidence="1 2" key="1">
    <citation type="submission" date="2024-02" db="EMBL/GenBank/DDBJ databases">
        <title>Discinaceae phylogenomics.</title>
        <authorList>
            <person name="Dirks A.C."/>
            <person name="James T.Y."/>
        </authorList>
    </citation>
    <scope>NUCLEOTIDE SEQUENCE [LARGE SCALE GENOMIC DNA]</scope>
    <source>
        <strain evidence="1 2">ACD0624</strain>
    </source>
</reference>
<organism evidence="1 2">
    <name type="scientific">Discina gigas</name>
    <dbReference type="NCBI Taxonomy" id="1032678"/>
    <lineage>
        <taxon>Eukaryota</taxon>
        <taxon>Fungi</taxon>
        <taxon>Dikarya</taxon>
        <taxon>Ascomycota</taxon>
        <taxon>Pezizomycotina</taxon>
        <taxon>Pezizomycetes</taxon>
        <taxon>Pezizales</taxon>
        <taxon>Discinaceae</taxon>
        <taxon>Discina</taxon>
    </lineage>
</organism>
<evidence type="ECO:0000313" key="2">
    <source>
        <dbReference type="Proteomes" id="UP001447188"/>
    </source>
</evidence>
<comment type="caution">
    <text evidence="1">The sequence shown here is derived from an EMBL/GenBank/DDBJ whole genome shotgun (WGS) entry which is preliminary data.</text>
</comment>
<keyword evidence="2" id="KW-1185">Reference proteome</keyword>